<accession>H5XYY1</accession>
<dbReference type="HOGENOM" id="CLU_180706_1_0_9"/>
<dbReference type="AlphaFoldDB" id="H5XYY1"/>
<evidence type="ECO:0000313" key="2">
    <source>
        <dbReference type="Proteomes" id="UP000005104"/>
    </source>
</evidence>
<dbReference type="STRING" id="768710.DesyoDRAFT_4741"/>
<dbReference type="Proteomes" id="UP000005104">
    <property type="component" value="Chromosome"/>
</dbReference>
<dbReference type="OrthoDB" id="9809915at2"/>
<proteinExistence type="predicted"/>
<dbReference type="RefSeq" id="WP_007786727.1">
    <property type="nucleotide sequence ID" value="NZ_CM001441.1"/>
</dbReference>
<keyword evidence="2" id="KW-1185">Reference proteome</keyword>
<evidence type="ECO:0000313" key="1">
    <source>
        <dbReference type="EMBL" id="EHQ91687.1"/>
    </source>
</evidence>
<gene>
    <name evidence="1" type="ORF">DesyoDRAFT_4741</name>
</gene>
<dbReference type="eggNOG" id="ENOG5032VRU">
    <property type="taxonomic scope" value="Bacteria"/>
</dbReference>
<reference evidence="1 2" key="1">
    <citation type="submission" date="2011-11" db="EMBL/GenBank/DDBJ databases">
        <title>The Noncontiguous Finished genome of Desulfosporosinus youngiae DSM 17734.</title>
        <authorList>
            <consortium name="US DOE Joint Genome Institute (JGI-PGF)"/>
            <person name="Lucas S."/>
            <person name="Han J."/>
            <person name="Lapidus A."/>
            <person name="Cheng J.-F."/>
            <person name="Goodwin L."/>
            <person name="Pitluck S."/>
            <person name="Peters L."/>
            <person name="Ovchinnikova G."/>
            <person name="Lu M."/>
            <person name="Land M.L."/>
            <person name="Hauser L."/>
            <person name="Pester M."/>
            <person name="Spring S."/>
            <person name="Ollivier B."/>
            <person name="Rattei T."/>
            <person name="Klenk H.-P."/>
            <person name="Wagner M."/>
            <person name="Loy A."/>
            <person name="Woyke T.J."/>
        </authorList>
    </citation>
    <scope>NUCLEOTIDE SEQUENCE [LARGE SCALE GENOMIC DNA]</scope>
    <source>
        <strain evidence="1 2">DSM 17734</strain>
    </source>
</reference>
<dbReference type="EMBL" id="CM001441">
    <property type="protein sequence ID" value="EHQ91687.1"/>
    <property type="molecule type" value="Genomic_DNA"/>
</dbReference>
<protein>
    <submittedName>
        <fullName evidence="1">Uncharacterized protein</fullName>
    </submittedName>
</protein>
<organism evidence="1 2">
    <name type="scientific">Desulfosporosinus youngiae DSM 17734</name>
    <dbReference type="NCBI Taxonomy" id="768710"/>
    <lineage>
        <taxon>Bacteria</taxon>
        <taxon>Bacillati</taxon>
        <taxon>Bacillota</taxon>
        <taxon>Clostridia</taxon>
        <taxon>Eubacteriales</taxon>
        <taxon>Desulfitobacteriaceae</taxon>
        <taxon>Desulfosporosinus</taxon>
    </lineage>
</organism>
<name>H5XYY1_9FIRM</name>
<sequence>MMYPYMTLADETEITHSHIIDENGMQCVEVHFERPREGGFDAARCSLPAYTWIKRSGFSDKEIENFDKFLHSNAHLLYKYAAAGGIQIA</sequence>